<dbReference type="Proteomes" id="UP000599688">
    <property type="component" value="Unassembled WGS sequence"/>
</dbReference>
<dbReference type="AlphaFoldDB" id="A0A916ZU69"/>
<reference evidence="1 2" key="1">
    <citation type="journal article" date="2014" name="Int. J. Syst. Evol. Microbiol.">
        <title>Complete genome sequence of Corynebacterium casei LMG S-19264T (=DSM 44701T), isolated from a smear-ripened cheese.</title>
        <authorList>
            <consortium name="US DOE Joint Genome Institute (JGI-PGF)"/>
            <person name="Walter F."/>
            <person name="Albersmeier A."/>
            <person name="Kalinowski J."/>
            <person name="Ruckert C."/>
        </authorList>
    </citation>
    <scope>NUCLEOTIDE SEQUENCE [LARGE SCALE GENOMIC DNA]</scope>
    <source>
        <strain evidence="1 2">CGMCC 1.12925</strain>
    </source>
</reference>
<proteinExistence type="predicted"/>
<organism evidence="1 2">
    <name type="scientific">Psychroflexus salis</name>
    <dbReference type="NCBI Taxonomy" id="1526574"/>
    <lineage>
        <taxon>Bacteria</taxon>
        <taxon>Pseudomonadati</taxon>
        <taxon>Bacteroidota</taxon>
        <taxon>Flavobacteriia</taxon>
        <taxon>Flavobacteriales</taxon>
        <taxon>Flavobacteriaceae</taxon>
        <taxon>Psychroflexus</taxon>
    </lineage>
</organism>
<evidence type="ECO:0000313" key="2">
    <source>
        <dbReference type="Proteomes" id="UP000599688"/>
    </source>
</evidence>
<keyword evidence="2" id="KW-1185">Reference proteome</keyword>
<accession>A0A916ZU69</accession>
<protein>
    <submittedName>
        <fullName evidence="1">Uncharacterized protein</fullName>
    </submittedName>
</protein>
<evidence type="ECO:0000313" key="1">
    <source>
        <dbReference type="EMBL" id="GGE14021.1"/>
    </source>
</evidence>
<comment type="caution">
    <text evidence="1">The sequence shown here is derived from an EMBL/GenBank/DDBJ whole genome shotgun (WGS) entry which is preliminary data.</text>
</comment>
<sequence length="490" mass="57691">MGKIKNLKMKKIKFWEKTQGKIKINNMKLINFLELNGFYRCSDKVINEEIVRIDNNLINASSIEEITYFLREHLTAINEEEVLQKLIEGIGSYINKSKLNFLKPVKINSDRDEIYNSRFFFLNGFCEIDKNEIVFKKYAELKFCIWKSRLIKHEFKSDYLKTQEIGQFEKFCKKISGEIEKKFNSFQTILGYLMHRNRRKEAGRCVIFYDAKMRENNLANGGSGKSLIQDAIGKCRQAIQFDGKEIKKGSFFKNQRLDITSDIIIYDDLKKGVNLNDFFSVITGDIEVEKKRKSAFIIPKHLAPKMLISSNHYVNGTGGSSDRRRRWEFELENYFDDKYTPEDEFGNLFFEDHWSSKEWNLFYVFMMKCVSSYLKNGRLEFKDDNLALSILKDKTSHNFPNFAMRNIKIGTIYDKNKLKDKYNKTLESGSEISTSMFHKFLKNYSEYLGNKYKYISTSSGGVNKFSIISKINFLPNYRKFFIKTQANEKI</sequence>
<gene>
    <name evidence="1" type="ORF">GCM10010831_14230</name>
</gene>
<name>A0A916ZU69_9FLAO</name>
<dbReference type="EMBL" id="BMGL01000007">
    <property type="protein sequence ID" value="GGE14021.1"/>
    <property type="molecule type" value="Genomic_DNA"/>
</dbReference>